<dbReference type="Gene3D" id="3.40.50.150">
    <property type="entry name" value="Vaccinia Virus protein VP39"/>
    <property type="match status" value="1"/>
</dbReference>
<evidence type="ECO:0000256" key="8">
    <source>
        <dbReference type="PROSITE-ProRule" id="PRU00042"/>
    </source>
</evidence>
<dbReference type="PANTHER" id="PTHR40626">
    <property type="entry name" value="MIP31509P"/>
    <property type="match status" value="1"/>
</dbReference>
<keyword evidence="5 8" id="KW-0863">Zinc-finger</keyword>
<evidence type="ECO:0000256" key="7">
    <source>
        <dbReference type="ARBA" id="ARBA00023242"/>
    </source>
</evidence>
<dbReference type="Proteomes" id="UP000301737">
    <property type="component" value="Unassembled WGS sequence"/>
</dbReference>
<keyword evidence="7" id="KW-0539">Nucleus</keyword>
<feature type="domain" description="C2H2-type" evidence="10">
    <location>
        <begin position="411"/>
        <end position="435"/>
    </location>
</feature>
<feature type="region of interest" description="Disordered" evidence="9">
    <location>
        <begin position="651"/>
        <end position="678"/>
    </location>
</feature>
<keyword evidence="12" id="KW-1185">Reference proteome</keyword>
<feature type="compositionally biased region" description="Low complexity" evidence="9">
    <location>
        <begin position="653"/>
        <end position="668"/>
    </location>
</feature>
<keyword evidence="4" id="KW-0677">Repeat</keyword>
<keyword evidence="3" id="KW-0479">Metal-binding</keyword>
<dbReference type="InterPro" id="IPR013087">
    <property type="entry name" value="Znf_C2H2_type"/>
</dbReference>
<feature type="region of interest" description="Disordered" evidence="9">
    <location>
        <begin position="450"/>
        <end position="537"/>
    </location>
</feature>
<dbReference type="InterPro" id="IPR019410">
    <property type="entry name" value="Methyltransf_16"/>
</dbReference>
<dbReference type="CDD" id="cd12148">
    <property type="entry name" value="fungal_TF_MHR"/>
    <property type="match status" value="1"/>
</dbReference>
<name>A0A4C2E3X3_9SACH</name>
<dbReference type="FunFam" id="3.30.160.60:FF:002058">
    <property type="entry name" value="YML081W-like protein"/>
    <property type="match status" value="1"/>
</dbReference>
<feature type="region of interest" description="Disordered" evidence="9">
    <location>
        <begin position="783"/>
        <end position="802"/>
    </location>
</feature>
<dbReference type="OrthoDB" id="6077919at2759"/>
<organism evidence="11 12">
    <name type="scientific">Zygosaccharomyces mellis</name>
    <dbReference type="NCBI Taxonomy" id="42258"/>
    <lineage>
        <taxon>Eukaryota</taxon>
        <taxon>Fungi</taxon>
        <taxon>Dikarya</taxon>
        <taxon>Ascomycota</taxon>
        <taxon>Saccharomycotina</taxon>
        <taxon>Saccharomycetes</taxon>
        <taxon>Saccharomycetales</taxon>
        <taxon>Saccharomycetaceae</taxon>
        <taxon>Zygosaccharomyces</taxon>
    </lineage>
</organism>
<feature type="region of interest" description="Disordered" evidence="9">
    <location>
        <begin position="736"/>
        <end position="761"/>
    </location>
</feature>
<feature type="compositionally biased region" description="Low complexity" evidence="9">
    <location>
        <begin position="456"/>
        <end position="465"/>
    </location>
</feature>
<dbReference type="InterPro" id="IPR036236">
    <property type="entry name" value="Znf_C2H2_sf"/>
</dbReference>
<dbReference type="CDD" id="cd02440">
    <property type="entry name" value="AdoMet_MTases"/>
    <property type="match status" value="1"/>
</dbReference>
<evidence type="ECO:0000256" key="9">
    <source>
        <dbReference type="SAM" id="MobiDB-lite"/>
    </source>
</evidence>
<dbReference type="EMBL" id="BIMX01000006">
    <property type="protein sequence ID" value="GCE98631.1"/>
    <property type="molecule type" value="Genomic_DNA"/>
</dbReference>
<dbReference type="Pfam" id="PF00096">
    <property type="entry name" value="zf-C2H2"/>
    <property type="match status" value="1"/>
</dbReference>
<evidence type="ECO:0000256" key="1">
    <source>
        <dbReference type="ARBA" id="ARBA00004123"/>
    </source>
</evidence>
<dbReference type="GO" id="GO:0000981">
    <property type="term" value="F:DNA-binding transcription factor activity, RNA polymerase II-specific"/>
    <property type="evidence" value="ECO:0007669"/>
    <property type="project" value="InterPro"/>
</dbReference>
<keyword evidence="6" id="KW-0862">Zinc</keyword>
<evidence type="ECO:0000313" key="11">
    <source>
        <dbReference type="EMBL" id="GCE98631.1"/>
    </source>
</evidence>
<evidence type="ECO:0000259" key="10">
    <source>
        <dbReference type="PROSITE" id="PS50157"/>
    </source>
</evidence>
<feature type="compositionally biased region" description="Low complexity" evidence="9">
    <location>
        <begin position="744"/>
        <end position="758"/>
    </location>
</feature>
<proteinExistence type="predicted"/>
<reference evidence="11 12" key="1">
    <citation type="submission" date="2019-01" db="EMBL/GenBank/DDBJ databases">
        <title>Draft Genome Sequencing of Zygosaccharomyces mellis Ca-7.</title>
        <authorList>
            <person name="Shiwa Y."/>
            <person name="Kanesaki Y."/>
            <person name="Ishige T."/>
            <person name="Mura K."/>
            <person name="Hori T."/>
            <person name="Tamura T."/>
        </authorList>
    </citation>
    <scope>NUCLEOTIDE SEQUENCE [LARGE SCALE GENOMIC DNA]</scope>
    <source>
        <strain evidence="11 12">Ca-7</strain>
    </source>
</reference>
<dbReference type="PROSITE" id="PS00028">
    <property type="entry name" value="ZINC_FINGER_C2H2_1"/>
    <property type="match status" value="2"/>
</dbReference>
<dbReference type="FunFam" id="3.30.160.60:FF:000145">
    <property type="entry name" value="Zinc finger protein 574"/>
    <property type="match status" value="1"/>
</dbReference>
<accession>A0A4C2E3X3</accession>
<feature type="region of interest" description="Disordered" evidence="9">
    <location>
        <begin position="339"/>
        <end position="367"/>
    </location>
</feature>
<evidence type="ECO:0000256" key="6">
    <source>
        <dbReference type="ARBA" id="ARBA00022833"/>
    </source>
</evidence>
<dbReference type="GO" id="GO:0008270">
    <property type="term" value="F:zinc ion binding"/>
    <property type="evidence" value="ECO:0007669"/>
    <property type="project" value="UniProtKB-KW"/>
</dbReference>
<dbReference type="PANTHER" id="PTHR40626:SF13">
    <property type="entry name" value="RESPIRATION FACTOR 2-RELATED"/>
    <property type="match status" value="1"/>
</dbReference>
<dbReference type="Pfam" id="PF10294">
    <property type="entry name" value="Methyltransf_16"/>
    <property type="match status" value="1"/>
</dbReference>
<comment type="subcellular location">
    <subcellularLocation>
        <location evidence="1">Nucleus</location>
    </subcellularLocation>
</comment>
<sequence>MDLSDLVERRCPPRKIPQYLSTPVSLGVEDIEPLINEIPNSYSKPLVKLLVQLWENGKLEDKNQEETLADLLYNKTIDLLPYDDKQPQQDIITYAIRPGIRPKIPENPRLIAHGTTGHRTWEASLYLCQYLFRQKWLPQLNRILEIGAGTGLVSSALALAGHQVTSTDGDPAVVQQLIKTFNLNEVDIRAQVLEWGSHKPPSSDLVVAADVTYDTAVIPALCHCLRECKTTALVACTIRNLETIDFFQEYCYSIGLNTVITASTDDNEQEFRYGLYDVDENDDGVYVQWMNNNNNNYLLRRKEVTGRRMVLVRADSEKEEENENGMTVPTAMDTLFRDSGNVQDIPPSSAAVPSSTEDQNSPSLMLPIPKKSRTIKTDKPRPFLCPICTRGFVRQEHLKRHQRSHTSEKPFLCVFCGRCFARRDLVLRHQHKLHATLVSKVLEEDITLDFPETGDSDNMNSNSSNEPTDKNIIKVTGNKESILPTPSNPMAKTTAQLKKAAKQAALNTSPLSSSPSSSLTKDPTKEQVLPKRRKRHASFSASSAFSYINDSLTSQVGNRETEPQEGPHQVGFSTPQLTAQQLMEKAVESGVVDVGLLGLPPDFNLDDDSHTSPLSNFLTLGSGGGTGGFACLDTENDSNLMPFQPQDLLQNPQEQQEIHQSGQQQQQKQQHDFAQNSQQWSPDFISSAQLEPNFKVNLEHINDVGFADAPSTASVTPHSNLYNLSIPHQNLPENVLVSQSPNLSPRSNQSPTSNNTNSGMSLGPSVSALFKWRQKDLFDESYSSVSSSTTKPVSSSPSPEIRDTVSHYKKFSRLSLFDEQYRSQIIEDNNLTSNLFPTVDELNSYLNLFQYEFHRYFPFVHLHSLKPTIDNYPLLLSVSMIGALYAFHSSHGMLLSNISWRRVKIFLEGTRGHYESTPLWLIQSMVLLTFLGIFSNDSSVTRSMKSRIMTMINLVKLTKLNLPLENFEKPPIGSDHVYDYQDNPEILSQIRVQYNNPEQNRRNYEYFIRAQARIRTCHTILLISNLFTSLVGLDCSLHSIDLKCGVPCYYEKLYLCENVTDWAEHLRTYRLVLDSKFSLIQLANGCEDYGHCLMYISTGSQYYFENSKVSFKTLLSMLISIHEKIFMERSQLSGENNLQMIEVKWRMSSRPVIESMLKYWEALYIKSGGILTRNRDNIPTINESPSMRLIIPLHLFANIRKCINICPVMNKAWIKDWKGMNEVVDNLCYDMEALREATDYALNIVDFWADTVSVMKNAERTALRTPIFSITCMFSSILIVSEYMQRVEAWAQEFNLSNPYSPMINASDRLLWLKSEKVLKKIEQHLLPKGYNLQSYSEFLRVQAKGALDVEVLDNELAQKAVRPDTPMIETAAVITRARLSTRSLYLGVRILGDAPIWPIALLFAHVLQARAIYNEDKRA</sequence>
<dbReference type="InterPro" id="IPR051059">
    <property type="entry name" value="VerF-like"/>
</dbReference>
<dbReference type="GO" id="GO:0008757">
    <property type="term" value="F:S-adenosylmethionine-dependent methyltransferase activity"/>
    <property type="evidence" value="ECO:0007669"/>
    <property type="project" value="UniProtKB-ARBA"/>
</dbReference>
<evidence type="ECO:0000256" key="2">
    <source>
        <dbReference type="ARBA" id="ARBA00022679"/>
    </source>
</evidence>
<comment type="caution">
    <text evidence="11">The sequence shown here is derived from an EMBL/GenBank/DDBJ whole genome shotgun (WGS) entry which is preliminary data.</text>
</comment>
<protein>
    <recommendedName>
        <fullName evidence="10">C2H2-type domain-containing protein</fullName>
    </recommendedName>
</protein>
<dbReference type="InterPro" id="IPR029063">
    <property type="entry name" value="SAM-dependent_MTases_sf"/>
</dbReference>
<evidence type="ECO:0000256" key="5">
    <source>
        <dbReference type="ARBA" id="ARBA00022771"/>
    </source>
</evidence>
<dbReference type="PROSITE" id="PS50157">
    <property type="entry name" value="ZINC_FINGER_C2H2_2"/>
    <property type="match status" value="2"/>
</dbReference>
<dbReference type="Gene3D" id="3.30.160.60">
    <property type="entry name" value="Classic Zinc Finger"/>
    <property type="match status" value="2"/>
</dbReference>
<dbReference type="GO" id="GO:0000785">
    <property type="term" value="C:chromatin"/>
    <property type="evidence" value="ECO:0007669"/>
    <property type="project" value="TreeGrafter"/>
</dbReference>
<gene>
    <name evidence="11" type="ORF">ZYGM_000683</name>
</gene>
<feature type="domain" description="C2H2-type" evidence="10">
    <location>
        <begin position="383"/>
        <end position="410"/>
    </location>
</feature>
<dbReference type="SMART" id="SM00355">
    <property type="entry name" value="ZnF_C2H2"/>
    <property type="match status" value="2"/>
</dbReference>
<keyword evidence="2" id="KW-0808">Transferase</keyword>
<dbReference type="GO" id="GO:0005634">
    <property type="term" value="C:nucleus"/>
    <property type="evidence" value="ECO:0007669"/>
    <property type="project" value="UniProtKB-SubCell"/>
</dbReference>
<evidence type="ECO:0000256" key="3">
    <source>
        <dbReference type="ARBA" id="ARBA00022723"/>
    </source>
</evidence>
<dbReference type="GO" id="GO:0000978">
    <property type="term" value="F:RNA polymerase II cis-regulatory region sequence-specific DNA binding"/>
    <property type="evidence" value="ECO:0007669"/>
    <property type="project" value="InterPro"/>
</dbReference>
<dbReference type="SUPFAM" id="SSF57667">
    <property type="entry name" value="beta-beta-alpha zinc fingers"/>
    <property type="match status" value="1"/>
</dbReference>
<feature type="compositionally biased region" description="Low complexity" evidence="9">
    <location>
        <begin position="491"/>
        <end position="519"/>
    </location>
</feature>
<feature type="compositionally biased region" description="Low complexity" evidence="9">
    <location>
        <begin position="783"/>
        <end position="799"/>
    </location>
</feature>
<evidence type="ECO:0000313" key="12">
    <source>
        <dbReference type="Proteomes" id="UP000301737"/>
    </source>
</evidence>
<feature type="compositionally biased region" description="Polar residues" evidence="9">
    <location>
        <begin position="351"/>
        <end position="363"/>
    </location>
</feature>
<evidence type="ECO:0000256" key="4">
    <source>
        <dbReference type="ARBA" id="ARBA00022737"/>
    </source>
</evidence>
<dbReference type="SUPFAM" id="SSF53335">
    <property type="entry name" value="S-adenosyl-L-methionine-dependent methyltransferases"/>
    <property type="match status" value="1"/>
</dbReference>